<dbReference type="SUPFAM" id="SSF48403">
    <property type="entry name" value="Ankyrin repeat"/>
    <property type="match status" value="1"/>
</dbReference>
<accession>A0ABP1RVI7</accession>
<proteinExistence type="predicted"/>
<protein>
    <recommendedName>
        <fullName evidence="6">Ankyrin repeat protein</fullName>
    </recommendedName>
</protein>
<sequence length="563" mass="64240">MESLEADGSPQFIHRTFAEYFTAVAVIEMLKHKDTNTNPPMDFVQKAVLETVKTDAEVGKSLKLKCEIFSFKHNVVCYFINSLLSDSANSSKIIQIHSLMSPSVMYACTHDGFQQIFTHLIGEYPLTAEYKCQKLLLAAVRNASIDFLRLVLSYCQPVTVCSKQMLYLAVERGDFSILNLIYEHDVTQKLLSEDSELPLQLMQTCVSYTQNDAPNLIKSKLEILKLFQRSAADPYSSIAHTDNLLLSTCVHDQLLVQLLKSCQDLLSADKQLKTVLHKAAEYLNPSQYQSLLLQIPSEKLPTLLNCQDVYMMTPLHCLVLHMQYDPLKETIEIFFNNKADFDAEDEFGYNVLRRAISSGRSKEFVEVLISFGANAYAEDKFGRNALHIAAMNWNKSLIQWLLKDQKLDLNSEDEDGNTPIYYCLYNENDESAYNSIQQFVELGAAVKIENHKGASPLHFAARQGHPKAFKFLRHGSVEDVKSVLKEFNLSQFVDLKNDKSETALVSFLNQKSVNLKILEYLASRWGKWRSEEISCAMKIVHLRRPDFETEEEYMKMMMIVSAK</sequence>
<feature type="repeat" description="ANK" evidence="3">
    <location>
        <begin position="452"/>
        <end position="472"/>
    </location>
</feature>
<dbReference type="PANTHER" id="PTHR24198">
    <property type="entry name" value="ANKYRIN REPEAT AND PROTEIN KINASE DOMAIN-CONTAINING PROTEIN"/>
    <property type="match status" value="1"/>
</dbReference>
<dbReference type="Pfam" id="PF12796">
    <property type="entry name" value="Ank_2"/>
    <property type="match status" value="1"/>
</dbReference>
<keyword evidence="5" id="KW-1185">Reference proteome</keyword>
<dbReference type="PROSITE" id="PS50088">
    <property type="entry name" value="ANK_REPEAT"/>
    <property type="match status" value="2"/>
</dbReference>
<dbReference type="InterPro" id="IPR036770">
    <property type="entry name" value="Ankyrin_rpt-contain_sf"/>
</dbReference>
<dbReference type="EMBL" id="CAXLJM020000111">
    <property type="protein sequence ID" value="CAL8136612.1"/>
    <property type="molecule type" value="Genomic_DNA"/>
</dbReference>
<keyword evidence="1" id="KW-0677">Repeat</keyword>
<evidence type="ECO:0008006" key="6">
    <source>
        <dbReference type="Google" id="ProtNLM"/>
    </source>
</evidence>
<evidence type="ECO:0000313" key="4">
    <source>
        <dbReference type="EMBL" id="CAL8136612.1"/>
    </source>
</evidence>
<dbReference type="Proteomes" id="UP001642540">
    <property type="component" value="Unassembled WGS sequence"/>
</dbReference>
<dbReference type="InterPro" id="IPR002110">
    <property type="entry name" value="Ankyrin_rpt"/>
</dbReference>
<keyword evidence="2 3" id="KW-0040">ANK repeat</keyword>
<evidence type="ECO:0000256" key="3">
    <source>
        <dbReference type="PROSITE-ProRule" id="PRU00023"/>
    </source>
</evidence>
<reference evidence="4 5" key="1">
    <citation type="submission" date="2024-08" db="EMBL/GenBank/DDBJ databases">
        <authorList>
            <person name="Cucini C."/>
            <person name="Frati F."/>
        </authorList>
    </citation>
    <scope>NUCLEOTIDE SEQUENCE [LARGE SCALE GENOMIC DNA]</scope>
</reference>
<comment type="caution">
    <text evidence="4">The sequence shown here is derived from an EMBL/GenBank/DDBJ whole genome shotgun (WGS) entry which is preliminary data.</text>
</comment>
<dbReference type="Gene3D" id="1.25.40.20">
    <property type="entry name" value="Ankyrin repeat-containing domain"/>
    <property type="match status" value="1"/>
</dbReference>
<gene>
    <name evidence="4" type="ORF">ODALV1_LOCUS26528</name>
</gene>
<evidence type="ECO:0000256" key="2">
    <source>
        <dbReference type="ARBA" id="ARBA00023043"/>
    </source>
</evidence>
<dbReference type="PROSITE" id="PS50297">
    <property type="entry name" value="ANK_REP_REGION"/>
    <property type="match status" value="1"/>
</dbReference>
<dbReference type="PANTHER" id="PTHR24198:SF165">
    <property type="entry name" value="ANKYRIN REPEAT-CONTAINING PROTEIN-RELATED"/>
    <property type="match status" value="1"/>
</dbReference>
<evidence type="ECO:0000256" key="1">
    <source>
        <dbReference type="ARBA" id="ARBA00022737"/>
    </source>
</evidence>
<name>A0ABP1RVI7_9HEXA</name>
<evidence type="ECO:0000313" key="5">
    <source>
        <dbReference type="Proteomes" id="UP001642540"/>
    </source>
</evidence>
<feature type="repeat" description="ANK" evidence="3">
    <location>
        <begin position="347"/>
        <end position="380"/>
    </location>
</feature>
<dbReference type="SMART" id="SM00248">
    <property type="entry name" value="ANK"/>
    <property type="match status" value="7"/>
</dbReference>
<organism evidence="4 5">
    <name type="scientific">Orchesella dallaii</name>
    <dbReference type="NCBI Taxonomy" id="48710"/>
    <lineage>
        <taxon>Eukaryota</taxon>
        <taxon>Metazoa</taxon>
        <taxon>Ecdysozoa</taxon>
        <taxon>Arthropoda</taxon>
        <taxon>Hexapoda</taxon>
        <taxon>Collembola</taxon>
        <taxon>Entomobryomorpha</taxon>
        <taxon>Entomobryoidea</taxon>
        <taxon>Orchesellidae</taxon>
        <taxon>Orchesellinae</taxon>
        <taxon>Orchesella</taxon>
    </lineage>
</organism>